<dbReference type="PANTHER" id="PTHR37490:SF2">
    <property type="match status" value="1"/>
</dbReference>
<name>A0A7S1MNI4_ALECA</name>
<dbReference type="InterPro" id="IPR021838">
    <property type="entry name" value="DUF3431"/>
</dbReference>
<accession>A0A7S1MNI4</accession>
<feature type="chain" id="PRO_5031007519" description="Protein xylosyltransferase" evidence="1">
    <location>
        <begin position="19"/>
        <end position="319"/>
    </location>
</feature>
<feature type="signal peptide" evidence="1">
    <location>
        <begin position="1"/>
        <end position="18"/>
    </location>
</feature>
<dbReference type="PANTHER" id="PTHR37490">
    <property type="entry name" value="EXPRESSED PROTEIN"/>
    <property type="match status" value="1"/>
</dbReference>
<evidence type="ECO:0000256" key="1">
    <source>
        <dbReference type="SAM" id="SignalP"/>
    </source>
</evidence>
<keyword evidence="1" id="KW-0732">Signal</keyword>
<dbReference type="EMBL" id="HBGE01040446">
    <property type="protein sequence ID" value="CAD9135721.1"/>
    <property type="molecule type" value="Transcribed_RNA"/>
</dbReference>
<organism evidence="2">
    <name type="scientific">Alexandrium catenella</name>
    <name type="common">Red tide dinoflagellate</name>
    <name type="synonym">Gonyaulax catenella</name>
    <dbReference type="NCBI Taxonomy" id="2925"/>
    <lineage>
        <taxon>Eukaryota</taxon>
        <taxon>Sar</taxon>
        <taxon>Alveolata</taxon>
        <taxon>Dinophyceae</taxon>
        <taxon>Gonyaulacales</taxon>
        <taxon>Pyrocystaceae</taxon>
        <taxon>Alexandrium</taxon>
    </lineage>
</organism>
<dbReference type="AlphaFoldDB" id="A0A7S1MNI4"/>
<dbReference type="Pfam" id="PF11913">
    <property type="entry name" value="DUF3431"/>
    <property type="match status" value="1"/>
</dbReference>
<evidence type="ECO:0008006" key="3">
    <source>
        <dbReference type="Google" id="ProtNLM"/>
    </source>
</evidence>
<protein>
    <recommendedName>
        <fullName evidence="3">Protein xylosyltransferase</fullName>
    </recommendedName>
</protein>
<proteinExistence type="predicted"/>
<evidence type="ECO:0000313" key="2">
    <source>
        <dbReference type="EMBL" id="CAD9135721.1"/>
    </source>
</evidence>
<reference evidence="2" key="1">
    <citation type="submission" date="2021-01" db="EMBL/GenBank/DDBJ databases">
        <authorList>
            <person name="Corre E."/>
            <person name="Pelletier E."/>
            <person name="Niang G."/>
            <person name="Scheremetjew M."/>
            <person name="Finn R."/>
            <person name="Kale V."/>
            <person name="Holt S."/>
            <person name="Cochrane G."/>
            <person name="Meng A."/>
            <person name="Brown T."/>
            <person name="Cohen L."/>
        </authorList>
    </citation>
    <scope>NUCLEOTIDE SEQUENCE</scope>
    <source>
        <strain evidence="2">OF101</strain>
    </source>
</reference>
<gene>
    <name evidence="2" type="ORF">ACAT0790_LOCUS24401</name>
</gene>
<sequence length="319" mass="36476">MKIVAVVFGALAASTGVAFKIHAPSPTYEELLQAHREWQAESARAHHEVTAKMKKRALRSRLPALQRPVEMVIARFNEDIDWAVEWLERNATMTVYDKGKSFKTSKNTSVRQTRLPNVDFGRETHTYLLHIINNYDRLAEWTLFTQGSPEVHSNASFDEALARVDFTSRLQCLTCQYLPGKPDYGCLNGPIRTYGISPETFQVVRPTEWSDPGVDHFMSLHGMDIGVDPHMIAPHFFKSVGLPPKNGTLDFCYGAIMLVHRSRILQHPREVWLKMWKYLMMPKVNGDAPALDCRALKCKGRHFGGYVFERLWFSILGER</sequence>